<keyword evidence="3" id="KW-1185">Reference proteome</keyword>
<name>A0ABR2QA15_9ROSI</name>
<accession>A0ABR2QA15</accession>
<organism evidence="2 3">
    <name type="scientific">Hibiscus sabdariffa</name>
    <name type="common">roselle</name>
    <dbReference type="NCBI Taxonomy" id="183260"/>
    <lineage>
        <taxon>Eukaryota</taxon>
        <taxon>Viridiplantae</taxon>
        <taxon>Streptophyta</taxon>
        <taxon>Embryophyta</taxon>
        <taxon>Tracheophyta</taxon>
        <taxon>Spermatophyta</taxon>
        <taxon>Magnoliopsida</taxon>
        <taxon>eudicotyledons</taxon>
        <taxon>Gunneridae</taxon>
        <taxon>Pentapetalae</taxon>
        <taxon>rosids</taxon>
        <taxon>malvids</taxon>
        <taxon>Malvales</taxon>
        <taxon>Malvaceae</taxon>
        <taxon>Malvoideae</taxon>
        <taxon>Hibiscus</taxon>
    </lineage>
</organism>
<keyword evidence="1" id="KW-1133">Transmembrane helix</keyword>
<gene>
    <name evidence="2" type="ORF">V6N11_020831</name>
</gene>
<feature type="transmembrane region" description="Helical" evidence="1">
    <location>
        <begin position="7"/>
        <end position="28"/>
    </location>
</feature>
<dbReference type="Proteomes" id="UP001396334">
    <property type="component" value="Unassembled WGS sequence"/>
</dbReference>
<proteinExistence type="predicted"/>
<evidence type="ECO:0000313" key="3">
    <source>
        <dbReference type="Proteomes" id="UP001396334"/>
    </source>
</evidence>
<reference evidence="2 3" key="1">
    <citation type="journal article" date="2024" name="G3 (Bethesda)">
        <title>Genome assembly of Hibiscus sabdariffa L. provides insights into metabolisms of medicinal natural products.</title>
        <authorList>
            <person name="Kim T."/>
        </authorList>
    </citation>
    <scope>NUCLEOTIDE SEQUENCE [LARGE SCALE GENOMIC DNA]</scope>
    <source>
        <strain evidence="2">TK-2024</strain>
        <tissue evidence="2">Old leaves</tissue>
    </source>
</reference>
<keyword evidence="1" id="KW-0472">Membrane</keyword>
<sequence length="155" mass="17755">MEKQPRRVVNCATLPICLVSIVLVYATLFQSNDTIFESWGYSLSNSRSNLRSESTNIDVDSQEFLLRRLVRGDDRVRFDSNRFSCHIDVHYDVCVADTPVRIYNKGLTVYVPYDHQPLVKRIVKPYARKEDETAMIRVSPVQILHGNSSINPPPA</sequence>
<keyword evidence="1" id="KW-0812">Transmembrane</keyword>
<evidence type="ECO:0000256" key="1">
    <source>
        <dbReference type="SAM" id="Phobius"/>
    </source>
</evidence>
<evidence type="ECO:0000313" key="2">
    <source>
        <dbReference type="EMBL" id="KAK8997351.1"/>
    </source>
</evidence>
<comment type="caution">
    <text evidence="2">The sequence shown here is derived from an EMBL/GenBank/DDBJ whole genome shotgun (WGS) entry which is preliminary data.</text>
</comment>
<protein>
    <submittedName>
        <fullName evidence="2">Uncharacterized protein</fullName>
    </submittedName>
</protein>
<dbReference type="EMBL" id="JBBPBN010000043">
    <property type="protein sequence ID" value="KAK8997351.1"/>
    <property type="molecule type" value="Genomic_DNA"/>
</dbReference>